<reference evidence="12" key="1">
    <citation type="submission" date="2003-08" db="EMBL/GenBank/DDBJ databases">
        <authorList>
            <person name="Birren B."/>
            <person name="Nusbaum C."/>
            <person name="Abebe A."/>
            <person name="Abouelleil A."/>
            <person name="Adekoya E."/>
            <person name="Ait-zahra M."/>
            <person name="Allen N."/>
            <person name="Allen T."/>
            <person name="An P."/>
            <person name="Anderson M."/>
            <person name="Anderson S."/>
            <person name="Arachchi H."/>
            <person name="Armbruster J."/>
            <person name="Bachantsang P."/>
            <person name="Baldwin J."/>
            <person name="Barry A."/>
            <person name="Bayul T."/>
            <person name="Blitshsteyn B."/>
            <person name="Bloom T."/>
            <person name="Blye J."/>
            <person name="Boguslavskiy L."/>
            <person name="Borowsky M."/>
            <person name="Boukhgalter B."/>
            <person name="Brunache A."/>
            <person name="Butler J."/>
            <person name="Calixte N."/>
            <person name="Calvo S."/>
            <person name="Camarata J."/>
            <person name="Campo K."/>
            <person name="Chang J."/>
            <person name="Cheshatsang Y."/>
            <person name="Citroen M."/>
            <person name="Collymore A."/>
            <person name="Considine T."/>
            <person name="Cook A."/>
            <person name="Cooke P."/>
            <person name="Corum B."/>
            <person name="Cuomo C."/>
            <person name="David R."/>
            <person name="Dawoe T."/>
            <person name="Degray S."/>
            <person name="Dodge S."/>
            <person name="Dooley K."/>
            <person name="Dorje P."/>
            <person name="Dorjee K."/>
            <person name="Dorris L."/>
            <person name="Duffey N."/>
            <person name="Dupes A."/>
            <person name="Elkins T."/>
            <person name="Engels R."/>
            <person name="Erickson J."/>
            <person name="Farina A."/>
            <person name="Faro S."/>
            <person name="Ferreira P."/>
            <person name="Fischer H."/>
            <person name="Fitzgerald M."/>
            <person name="Foley K."/>
            <person name="Gage D."/>
            <person name="Galagan J."/>
            <person name="Gearin G."/>
            <person name="Gnerre S."/>
            <person name="Gnirke A."/>
            <person name="Goyette A."/>
            <person name="Graham J."/>
            <person name="Grandbois E."/>
            <person name="Gyaltsen K."/>
            <person name="Hafez N."/>
            <person name="Hagopian D."/>
            <person name="Hagos B."/>
            <person name="Hall J."/>
            <person name="Hatcher B."/>
            <person name="Heller A."/>
            <person name="Higgins H."/>
            <person name="Honan T."/>
            <person name="Horn A."/>
            <person name="Houde N."/>
            <person name="Hughes L."/>
            <person name="Hulme W."/>
            <person name="Husby E."/>
            <person name="Iliev I."/>
            <person name="Jaffe D."/>
            <person name="Jones C."/>
            <person name="Kamal M."/>
            <person name="Kamat A."/>
            <person name="Kamvysselis M."/>
            <person name="Karlsson E."/>
            <person name="Kells C."/>
            <person name="Kieu A."/>
            <person name="Kisner P."/>
            <person name="Kodira C."/>
            <person name="Kulbokas E."/>
            <person name="Labutti K."/>
            <person name="Lama D."/>
            <person name="Landers T."/>
            <person name="Leger J."/>
            <person name="Levine S."/>
            <person name="Lewis D."/>
            <person name="Lewis T."/>
            <person name="Lindblad-toh K."/>
            <person name="Liu X."/>
            <person name="Lokyitsang T."/>
            <person name="Lokyitsang Y."/>
            <person name="Lucien O."/>
            <person name="Lui A."/>
            <person name="Ma L.J."/>
            <person name="Mabbitt R."/>
            <person name="Macdonald J."/>
            <person name="Maclean C."/>
            <person name="Major J."/>
            <person name="Manning J."/>
            <person name="Marabella R."/>
            <person name="Maru K."/>
            <person name="Matthews C."/>
            <person name="Mauceli E."/>
            <person name="Mccarthy M."/>
            <person name="Mcdonough S."/>
            <person name="Mcghee T."/>
            <person name="Meldrim J."/>
            <person name="Meneus L."/>
            <person name="Mesirov J."/>
            <person name="Mihalev A."/>
            <person name="Mihova T."/>
            <person name="Mikkelsen T."/>
            <person name="Mlenga V."/>
            <person name="Moru K."/>
            <person name="Mozes J."/>
            <person name="Mulrain L."/>
            <person name="Munson G."/>
            <person name="Naylor J."/>
            <person name="Newes C."/>
            <person name="Nguyen C."/>
            <person name="Nguyen N."/>
            <person name="Nguyen T."/>
            <person name="Nicol R."/>
            <person name="Nielsen C."/>
            <person name="Nizzari M."/>
            <person name="Norbu C."/>
            <person name="Norbu N."/>
            <person name="O'donnell P."/>
            <person name="Okoawo O."/>
            <person name="O'leary S."/>
            <person name="Omotosho B."/>
            <person name="O'neill K."/>
            <person name="Osman S."/>
            <person name="Parker S."/>
            <person name="Perrin D."/>
            <person name="Phunkhang P."/>
            <person name="Piqani B."/>
            <person name="Purcell S."/>
            <person name="Rachupka T."/>
            <person name="Ramasamy U."/>
            <person name="Rameau R."/>
            <person name="Ray V."/>
            <person name="Raymond C."/>
            <person name="Retta R."/>
            <person name="Richardson S."/>
            <person name="Rise C."/>
            <person name="Rodriguez J."/>
            <person name="Rogers J."/>
            <person name="Rogov P."/>
            <person name="Rutman M."/>
            <person name="Schupbach R."/>
            <person name="Seaman C."/>
            <person name="Settipalli S."/>
            <person name="Sharpe T."/>
            <person name="Sheridan J."/>
            <person name="Sherpa N."/>
            <person name="Shi J."/>
            <person name="Smirnov S."/>
            <person name="Smith C."/>
            <person name="Sougnez C."/>
            <person name="Spencer B."/>
            <person name="Stalker J."/>
            <person name="Stange-thomann N."/>
            <person name="Stavropoulos S."/>
            <person name="Stetson K."/>
            <person name="Stone C."/>
            <person name="Stone S."/>
            <person name="Stubbs M."/>
            <person name="Talamas J."/>
            <person name="Tchuinga P."/>
            <person name="Tenzing P."/>
            <person name="Tesfaye S."/>
            <person name="Theodore J."/>
            <person name="Thoulutsang Y."/>
            <person name="Topham K."/>
            <person name="Towey S."/>
            <person name="Tsamla T."/>
            <person name="Tsomo N."/>
            <person name="Vallee D."/>
            <person name="Vassiliev H."/>
            <person name="Venkataraman V."/>
            <person name="Vinson J."/>
            <person name="Vo A."/>
            <person name="Wade C."/>
            <person name="Wang S."/>
            <person name="Wangchuk T."/>
            <person name="Wangdi T."/>
            <person name="Whittaker C."/>
            <person name="Wilkinson J."/>
            <person name="Wu Y."/>
            <person name="Wyman D."/>
            <person name="Yadav S."/>
            <person name="Yang S."/>
            <person name="Yang X."/>
            <person name="Yeager S."/>
            <person name="Yee E."/>
            <person name="Young G."/>
            <person name="Zainoun J."/>
            <person name="Zembeck L."/>
            <person name="Zimmer A."/>
            <person name="Zody M."/>
            <person name="Lander E."/>
        </authorList>
    </citation>
    <scope>NUCLEOTIDE SEQUENCE [LARGE SCALE GENOMIC DNA]</scope>
</reference>
<dbReference type="PANTHER" id="PTHR22969">
    <property type="entry name" value="IKB KINASE"/>
    <property type="match status" value="1"/>
</dbReference>
<keyword evidence="6" id="KW-0418">Kinase</keyword>
<keyword evidence="7 8" id="KW-0067">ATP-binding</keyword>
<dbReference type="Gene3D" id="1.20.1270.420">
    <property type="match status" value="1"/>
</dbReference>
<dbReference type="FunFam" id="3.30.200.20:FF:000106">
    <property type="entry name" value="serine/threonine-protein kinase TBK1 isoform X1"/>
    <property type="match status" value="1"/>
</dbReference>
<keyword evidence="3" id="KW-0723">Serine/threonine-protein kinase</keyword>
<dbReference type="InterPro" id="IPR041309">
    <property type="entry name" value="TBK1_CC1"/>
</dbReference>
<dbReference type="AlphaFoldDB" id="H2YBQ8"/>
<evidence type="ECO:0000256" key="3">
    <source>
        <dbReference type="ARBA" id="ARBA00022527"/>
    </source>
</evidence>
<dbReference type="GO" id="GO:0005524">
    <property type="term" value="F:ATP binding"/>
    <property type="evidence" value="ECO:0007669"/>
    <property type="project" value="UniProtKB-UniRule"/>
</dbReference>
<dbReference type="Gene3D" id="3.30.200.20">
    <property type="entry name" value="Phosphorylase Kinase, domain 1"/>
    <property type="match status" value="1"/>
</dbReference>
<comment type="subcellular location">
    <subcellularLocation>
        <location evidence="1">Cytoplasm</location>
    </subcellularLocation>
</comment>
<feature type="domain" description="Protein kinase" evidence="10">
    <location>
        <begin position="21"/>
        <end position="318"/>
    </location>
</feature>
<dbReference type="GO" id="GO:0004674">
    <property type="term" value="F:protein serine/threonine kinase activity"/>
    <property type="evidence" value="ECO:0007669"/>
    <property type="project" value="UniProtKB-KW"/>
</dbReference>
<keyword evidence="2" id="KW-0963">Cytoplasm</keyword>
<accession>H2YBQ8</accession>
<evidence type="ECO:0000256" key="9">
    <source>
        <dbReference type="SAM" id="MobiDB-lite"/>
    </source>
</evidence>
<evidence type="ECO:0000313" key="11">
    <source>
        <dbReference type="Ensembl" id="ENSCSAVP00000002756.1"/>
    </source>
</evidence>
<dbReference type="Ensembl" id="ENSCSAVT00000002799.1">
    <property type="protein sequence ID" value="ENSCSAVP00000002756.1"/>
    <property type="gene ID" value="ENSCSAVG00000001635.1"/>
</dbReference>
<dbReference type="Proteomes" id="UP000007875">
    <property type="component" value="Unassembled WGS sequence"/>
</dbReference>
<dbReference type="STRING" id="51511.ENSCSAVP00000002756"/>
<sequence length="801" mass="91717">MIAHHPTHTTSTIRNTTNYIWSTNDVLGQGATGFVFKGRDKKSGQEFAIKVFNSMNYLSRSAEVRKREFEVLRKVDHKNVVRLFSVEEEYTSKHEVIIMELCHGSLYAMLDDPENLYGLKESEFKQVLSHITAGMKHLHDKGIVHRDLKPGNIMRSMDEDGSAVFKLTDFGAARELGDDEQFMSLYGTEEYLHPDMYERAVLRKSAGKRFSATVDLWSMGVTLYHVATGMLPFRPYGGARRNRDVMHKITTTKLSGFISGVQHSEGGAIEWSRELPKTCRLSNGFKQIFTVVLSGILECDPHKIWTFERYFSEVEAILSKVVINVFSVPTAMLHAVYISPEKTLVSFQEAVAELTEIRSSKQLVLYDGVQFEVEPFVTVKNYPLTTPEKPLVLLSSDINDFQAITIPHTCKPPKVKPSLSVENDSSLAKVCSSTLFDIRTSVSYLLLVQSLIRLSVKWFVSYLKNQVTKLKLLRSNLQCQVDCLRTALEIFEEHYHRETSLLRVISMVVSTPPEMNELKLYFTQITEKSKILHQIRTEFDQLSDLTHQLDKLIIQEEIPTSVFVDNGSQLNDRLEERMKVCSEKSREICKLFKTHKKMRRLSHSDDQLHKFEKQRLTQVCEMSVNLFTEKSVPGCKRLHRESINWFSDMNDYQKKLLNCEHRMLRLSDKCSQEDEAIRNLQRIYRDKLSLVETILKETASRPQNVTSLPVPASTVVQHGIVIPSSWPTTTTSPRSSRQRQLKDLRRGLLEAKNSLNEVRTEVQTGSELLKKLSSLTLSNQNSSSLNHEPTTRSAIPIRTND</sequence>
<dbReference type="InterPro" id="IPR051180">
    <property type="entry name" value="IKK"/>
</dbReference>
<dbReference type="PROSITE" id="PS50011">
    <property type="entry name" value="PROTEIN_KINASE_DOM"/>
    <property type="match status" value="1"/>
</dbReference>
<evidence type="ECO:0000256" key="5">
    <source>
        <dbReference type="ARBA" id="ARBA00022741"/>
    </source>
</evidence>
<dbReference type="FunCoup" id="H2YBQ8">
    <property type="interactions" value="143"/>
</dbReference>
<dbReference type="Gene3D" id="3.10.20.90">
    <property type="entry name" value="Phosphatidylinositol 3-kinase Catalytic Subunit, Chain A, domain 1"/>
    <property type="match status" value="1"/>
</dbReference>
<dbReference type="Pfam" id="PF18394">
    <property type="entry name" value="TBK1_CCD1"/>
    <property type="match status" value="1"/>
</dbReference>
<dbReference type="GO" id="GO:0006950">
    <property type="term" value="P:response to stress"/>
    <property type="evidence" value="ECO:0007669"/>
    <property type="project" value="UniProtKB-ARBA"/>
</dbReference>
<keyword evidence="4" id="KW-0808">Transferase</keyword>
<dbReference type="SUPFAM" id="SSF56112">
    <property type="entry name" value="Protein kinase-like (PK-like)"/>
    <property type="match status" value="1"/>
</dbReference>
<dbReference type="PANTHER" id="PTHR22969:SF15">
    <property type="entry name" value="FI05319P"/>
    <property type="match status" value="1"/>
</dbReference>
<dbReference type="InterPro" id="IPR041087">
    <property type="entry name" value="TBK1_ULD"/>
</dbReference>
<dbReference type="eggNOG" id="KOG4250">
    <property type="taxonomic scope" value="Eukaryota"/>
</dbReference>
<evidence type="ECO:0000313" key="12">
    <source>
        <dbReference type="Proteomes" id="UP000007875"/>
    </source>
</evidence>
<dbReference type="FunFam" id="1.10.510.10:FF:000100">
    <property type="entry name" value="inhibitor of nuclear factor kappa-B kinase subunit epsilon"/>
    <property type="match status" value="1"/>
</dbReference>
<keyword evidence="5 8" id="KW-0547">Nucleotide-binding</keyword>
<dbReference type="InParanoid" id="H2YBQ8"/>
<name>H2YBQ8_CIOSA</name>
<evidence type="ECO:0000256" key="1">
    <source>
        <dbReference type="ARBA" id="ARBA00004496"/>
    </source>
</evidence>
<dbReference type="SMART" id="SM00220">
    <property type="entry name" value="S_TKc"/>
    <property type="match status" value="1"/>
</dbReference>
<reference evidence="11" key="3">
    <citation type="submission" date="2025-09" db="UniProtKB">
        <authorList>
            <consortium name="Ensembl"/>
        </authorList>
    </citation>
    <scope>IDENTIFICATION</scope>
</reference>
<dbReference type="GO" id="GO:0010628">
    <property type="term" value="P:positive regulation of gene expression"/>
    <property type="evidence" value="ECO:0007669"/>
    <property type="project" value="UniProtKB-ARBA"/>
</dbReference>
<evidence type="ECO:0000256" key="8">
    <source>
        <dbReference type="PROSITE-ProRule" id="PRU10141"/>
    </source>
</evidence>
<feature type="region of interest" description="Disordered" evidence="9">
    <location>
        <begin position="778"/>
        <end position="801"/>
    </location>
</feature>
<protein>
    <recommendedName>
        <fullName evidence="10">Protein kinase domain-containing protein</fullName>
    </recommendedName>
</protein>
<dbReference type="HOGENOM" id="CLU_000288_101_1_1"/>
<dbReference type="GO" id="GO:0009967">
    <property type="term" value="P:positive regulation of signal transduction"/>
    <property type="evidence" value="ECO:0007669"/>
    <property type="project" value="UniProtKB-ARBA"/>
</dbReference>
<dbReference type="CDD" id="cd12219">
    <property type="entry name" value="Ubl_TBK1_like"/>
    <property type="match status" value="1"/>
</dbReference>
<dbReference type="PROSITE" id="PS00107">
    <property type="entry name" value="PROTEIN_KINASE_ATP"/>
    <property type="match status" value="1"/>
</dbReference>
<dbReference type="Pfam" id="PF00069">
    <property type="entry name" value="Pkinase"/>
    <property type="match status" value="1"/>
</dbReference>
<dbReference type="InterPro" id="IPR017441">
    <property type="entry name" value="Protein_kinase_ATP_BS"/>
</dbReference>
<dbReference type="GO" id="GO:0005737">
    <property type="term" value="C:cytoplasm"/>
    <property type="evidence" value="ECO:0007669"/>
    <property type="project" value="UniProtKB-SubCell"/>
</dbReference>
<dbReference type="Pfam" id="PF18396">
    <property type="entry name" value="TBK1_ULD"/>
    <property type="match status" value="1"/>
</dbReference>
<dbReference type="Gene3D" id="1.10.510.10">
    <property type="entry name" value="Transferase(Phosphotransferase) domain 1"/>
    <property type="match status" value="1"/>
</dbReference>
<feature type="binding site" evidence="8">
    <location>
        <position position="50"/>
    </location>
    <ligand>
        <name>ATP</name>
        <dbReference type="ChEBI" id="CHEBI:30616"/>
    </ligand>
</feature>
<dbReference type="GO" id="GO:0045089">
    <property type="term" value="P:positive regulation of innate immune response"/>
    <property type="evidence" value="ECO:0007669"/>
    <property type="project" value="UniProtKB-ARBA"/>
</dbReference>
<evidence type="ECO:0000256" key="7">
    <source>
        <dbReference type="ARBA" id="ARBA00022840"/>
    </source>
</evidence>
<dbReference type="InterPro" id="IPR000719">
    <property type="entry name" value="Prot_kinase_dom"/>
</dbReference>
<evidence type="ECO:0000256" key="2">
    <source>
        <dbReference type="ARBA" id="ARBA00022490"/>
    </source>
</evidence>
<organism evidence="11 12">
    <name type="scientific">Ciona savignyi</name>
    <name type="common">Pacific transparent sea squirt</name>
    <dbReference type="NCBI Taxonomy" id="51511"/>
    <lineage>
        <taxon>Eukaryota</taxon>
        <taxon>Metazoa</taxon>
        <taxon>Chordata</taxon>
        <taxon>Tunicata</taxon>
        <taxon>Ascidiacea</taxon>
        <taxon>Phlebobranchia</taxon>
        <taxon>Cionidae</taxon>
        <taxon>Ciona</taxon>
    </lineage>
</organism>
<proteinExistence type="predicted"/>
<reference evidence="11" key="2">
    <citation type="submission" date="2025-08" db="UniProtKB">
        <authorList>
            <consortium name="Ensembl"/>
        </authorList>
    </citation>
    <scope>IDENTIFICATION</scope>
</reference>
<keyword evidence="12" id="KW-1185">Reference proteome</keyword>
<dbReference type="InterPro" id="IPR011009">
    <property type="entry name" value="Kinase-like_dom_sf"/>
</dbReference>
<dbReference type="GeneTree" id="ENSGT00950000182937"/>
<evidence type="ECO:0000256" key="6">
    <source>
        <dbReference type="ARBA" id="ARBA00022777"/>
    </source>
</evidence>
<evidence type="ECO:0000256" key="4">
    <source>
        <dbReference type="ARBA" id="ARBA00022679"/>
    </source>
</evidence>
<evidence type="ECO:0000259" key="10">
    <source>
        <dbReference type="PROSITE" id="PS50011"/>
    </source>
</evidence>